<keyword evidence="11" id="KW-1185">Reference proteome</keyword>
<feature type="transmembrane region" description="Helical" evidence="9">
    <location>
        <begin position="225"/>
        <end position="246"/>
    </location>
</feature>
<evidence type="ECO:0000256" key="8">
    <source>
        <dbReference type="ARBA" id="ARBA00023136"/>
    </source>
</evidence>
<gene>
    <name evidence="10" type="ORF">ABIC55_000821</name>
</gene>
<evidence type="ECO:0000256" key="7">
    <source>
        <dbReference type="ARBA" id="ARBA00022989"/>
    </source>
</evidence>
<evidence type="ECO:0000256" key="4">
    <source>
        <dbReference type="ARBA" id="ARBA00022475"/>
    </source>
</evidence>
<dbReference type="Gene3D" id="1.20.1740.10">
    <property type="entry name" value="Amino acid/polyamine transporter I"/>
    <property type="match status" value="1"/>
</dbReference>
<protein>
    <recommendedName>
        <fullName evidence="9">Branched-chain amino acid transport system carrier protein</fullName>
    </recommendedName>
</protein>
<keyword evidence="7 9" id="KW-1133">Transmembrane helix</keyword>
<feature type="transmembrane region" description="Helical" evidence="9">
    <location>
        <begin position="194"/>
        <end position="213"/>
    </location>
</feature>
<evidence type="ECO:0000256" key="9">
    <source>
        <dbReference type="RuleBase" id="RU362122"/>
    </source>
</evidence>
<evidence type="ECO:0000256" key="5">
    <source>
        <dbReference type="ARBA" id="ARBA00022692"/>
    </source>
</evidence>
<feature type="transmembrane region" description="Helical" evidence="9">
    <location>
        <begin position="412"/>
        <end position="432"/>
    </location>
</feature>
<feature type="transmembrane region" description="Helical" evidence="9">
    <location>
        <begin position="281"/>
        <end position="303"/>
    </location>
</feature>
<dbReference type="EMBL" id="JBEPME010000001">
    <property type="protein sequence ID" value="MET3655737.1"/>
    <property type="molecule type" value="Genomic_DNA"/>
</dbReference>
<comment type="caution">
    <text evidence="10">The sequence shown here is derived from an EMBL/GenBank/DDBJ whole genome shotgun (WGS) entry which is preliminary data.</text>
</comment>
<evidence type="ECO:0000256" key="2">
    <source>
        <dbReference type="ARBA" id="ARBA00008540"/>
    </source>
</evidence>
<feature type="transmembrane region" description="Helical" evidence="9">
    <location>
        <begin position="340"/>
        <end position="358"/>
    </location>
</feature>
<evidence type="ECO:0000256" key="1">
    <source>
        <dbReference type="ARBA" id="ARBA00004651"/>
    </source>
</evidence>
<dbReference type="Pfam" id="PF05525">
    <property type="entry name" value="Branch_AA_trans"/>
    <property type="match status" value="1"/>
</dbReference>
<organism evidence="10 11">
    <name type="scientific">Sporosarcina psychrophila</name>
    <name type="common">Bacillus psychrophilus</name>
    <dbReference type="NCBI Taxonomy" id="1476"/>
    <lineage>
        <taxon>Bacteria</taxon>
        <taxon>Bacillati</taxon>
        <taxon>Bacillota</taxon>
        <taxon>Bacilli</taxon>
        <taxon>Bacillales</taxon>
        <taxon>Caryophanaceae</taxon>
        <taxon>Sporosarcina</taxon>
    </lineage>
</organism>
<sequence>MSIQKNFVIGLMLFALFLGAGNIIFPPLLGQMAGDELFIAMIGFLITGVGLPLIAVLAIANAGGGLETIASRVNPYFGVIFTMIVYMAIGPFFGIPRTATVSYEIGVVPFLPDSISGSNWPLALFTIVFFTITVALALNPAKLVDRIGKVLTPVLFLVIGALAVKSIVSPMGDIGQAQGDFATNAFFRSFVEGYLTMDVIAALVFGIVVINALKAEGVTESRAVMKAMVFAGVVAATGLALVYISLGYIGATSVDVIGIQDNGGAVLALASTVLYGPYGTMILAMTIIFACLTTSIGLVSACAQYFEHVFPRNSYKTYVFIFAGFSAIIANVGLTQLISISIPVLLTIYPLAIVLMLMSFIDKSFGRKPIVYILALLATAFVSIFDGLKGAGIDIKPVNDVLAHLPLYEQQIGWLVPAIVGALIGVVLSPLFKKRI</sequence>
<comment type="subcellular location">
    <subcellularLocation>
        <location evidence="1 9">Cell membrane</location>
        <topology evidence="1 9">Multi-pass membrane protein</topology>
    </subcellularLocation>
</comment>
<name>A0ABV2K3T7_SPOPS</name>
<dbReference type="InterPro" id="IPR004685">
    <property type="entry name" value="Brnchd-chn_aa_trnsp_Livcs"/>
</dbReference>
<comment type="similarity">
    <text evidence="2 9">Belongs to the branched chain amino acid transporter family.</text>
</comment>
<keyword evidence="3 9" id="KW-0813">Transport</keyword>
<accession>A0ABV2K3T7</accession>
<evidence type="ECO:0000256" key="6">
    <source>
        <dbReference type="ARBA" id="ARBA00022970"/>
    </source>
</evidence>
<evidence type="ECO:0000313" key="11">
    <source>
        <dbReference type="Proteomes" id="UP001549104"/>
    </source>
</evidence>
<keyword evidence="5 9" id="KW-0812">Transmembrane</keyword>
<keyword evidence="6 9" id="KW-0029">Amino-acid transport</keyword>
<keyword evidence="4" id="KW-1003">Cell membrane</keyword>
<evidence type="ECO:0000256" key="3">
    <source>
        <dbReference type="ARBA" id="ARBA00022448"/>
    </source>
</evidence>
<feature type="transmembrane region" description="Helical" evidence="9">
    <location>
        <begin position="315"/>
        <end position="334"/>
    </location>
</feature>
<feature type="transmembrane region" description="Helical" evidence="9">
    <location>
        <begin position="370"/>
        <end position="392"/>
    </location>
</feature>
<dbReference type="PANTHER" id="PTHR30588">
    <property type="entry name" value="BRANCHED-CHAIN AMINO ACID TRANSPORT SYSTEM 2 CARRIER PROTEIN"/>
    <property type="match status" value="1"/>
</dbReference>
<dbReference type="Proteomes" id="UP001549104">
    <property type="component" value="Unassembled WGS sequence"/>
</dbReference>
<comment type="function">
    <text evidence="9">Component of the transport system for branched-chain amino acids.</text>
</comment>
<reference evidence="10 11" key="1">
    <citation type="submission" date="2024-06" db="EMBL/GenBank/DDBJ databases">
        <title>Sorghum-associated microbial communities from plants grown in Nebraska, USA.</title>
        <authorList>
            <person name="Schachtman D."/>
        </authorList>
    </citation>
    <scope>NUCLEOTIDE SEQUENCE [LARGE SCALE GENOMIC DNA]</scope>
    <source>
        <strain evidence="10 11">1288</strain>
    </source>
</reference>
<proteinExistence type="inferred from homology"/>
<dbReference type="NCBIfam" id="TIGR00796">
    <property type="entry name" value="livcs"/>
    <property type="match status" value="1"/>
</dbReference>
<feature type="transmembrane region" description="Helical" evidence="9">
    <location>
        <begin position="73"/>
        <end position="93"/>
    </location>
</feature>
<keyword evidence="8 9" id="KW-0472">Membrane</keyword>
<feature type="transmembrane region" description="Helical" evidence="9">
    <location>
        <begin position="7"/>
        <end position="25"/>
    </location>
</feature>
<feature type="transmembrane region" description="Helical" evidence="9">
    <location>
        <begin position="37"/>
        <end position="61"/>
    </location>
</feature>
<feature type="transmembrane region" description="Helical" evidence="9">
    <location>
        <begin position="120"/>
        <end position="138"/>
    </location>
</feature>
<dbReference type="PANTHER" id="PTHR30588:SF8">
    <property type="entry name" value="BRANCHED-CHAIN AMINO ACID PERMEASE BRAB"/>
    <property type="match status" value="1"/>
</dbReference>
<dbReference type="RefSeq" id="WP_257722488.1">
    <property type="nucleotide sequence ID" value="NZ_CP014616.1"/>
</dbReference>
<evidence type="ECO:0000313" key="10">
    <source>
        <dbReference type="EMBL" id="MET3655737.1"/>
    </source>
</evidence>
<feature type="transmembrane region" description="Helical" evidence="9">
    <location>
        <begin position="150"/>
        <end position="168"/>
    </location>
</feature>